<dbReference type="Gene3D" id="3.30.1980.10">
    <property type="entry name" value="Hypothetical protein YunC"/>
    <property type="match status" value="1"/>
</dbReference>
<sequence>MIDFEGKKLFAVKLELPNAPLILILYRDIIVGCSYLCTETMEKLGNAACIVKGVRTFEDLLNAEIKEATSKALELGARKGMKVAEFLRTIR</sequence>
<accession>A0A7J2TIS9</accession>
<dbReference type="Pfam" id="PF08827">
    <property type="entry name" value="DUF1805"/>
    <property type="match status" value="1"/>
</dbReference>
<organism evidence="1">
    <name type="scientific">Archaeoglobus fulgidus</name>
    <dbReference type="NCBI Taxonomy" id="2234"/>
    <lineage>
        <taxon>Archaea</taxon>
        <taxon>Methanobacteriati</taxon>
        <taxon>Methanobacteriota</taxon>
        <taxon>Archaeoglobi</taxon>
        <taxon>Archaeoglobales</taxon>
        <taxon>Archaeoglobaceae</taxon>
        <taxon>Archaeoglobus</taxon>
    </lineage>
</organism>
<name>A0A7J2TIS9_ARCFL</name>
<dbReference type="InterPro" id="IPR036493">
    <property type="entry name" value="YunC_sf"/>
</dbReference>
<dbReference type="EMBL" id="DSLA01000080">
    <property type="protein sequence ID" value="HEH35520.1"/>
    <property type="molecule type" value="Genomic_DNA"/>
</dbReference>
<comment type="caution">
    <text evidence="1">The sequence shown here is derived from an EMBL/GenBank/DDBJ whole genome shotgun (WGS) entry which is preliminary data.</text>
</comment>
<dbReference type="AlphaFoldDB" id="A0A7J2TIS9"/>
<protein>
    <submittedName>
        <fullName evidence="1">DUF1805 domain-containing protein</fullName>
    </submittedName>
</protein>
<gene>
    <name evidence="1" type="ORF">ENP88_05110</name>
</gene>
<evidence type="ECO:0000313" key="1">
    <source>
        <dbReference type="EMBL" id="HEH35520.1"/>
    </source>
</evidence>
<proteinExistence type="predicted"/>
<dbReference type="SUPFAM" id="SSF102891">
    <property type="entry name" value="Hypothetical protein Ta1206"/>
    <property type="match status" value="1"/>
</dbReference>
<reference evidence="1" key="1">
    <citation type="journal article" date="2020" name="mSystems">
        <title>Genome- and Community-Level Interaction Insights into Carbon Utilization and Element Cycling Functions of Hydrothermarchaeota in Hydrothermal Sediment.</title>
        <authorList>
            <person name="Zhou Z."/>
            <person name="Liu Y."/>
            <person name="Xu W."/>
            <person name="Pan J."/>
            <person name="Luo Z.H."/>
            <person name="Li M."/>
        </authorList>
    </citation>
    <scope>NUCLEOTIDE SEQUENCE [LARGE SCALE GENOMIC DNA]</scope>
    <source>
        <strain evidence="1">SpSt-26</strain>
    </source>
</reference>
<dbReference type="InterPro" id="IPR014931">
    <property type="entry name" value="DUF1805"/>
</dbReference>